<evidence type="ECO:0000259" key="1">
    <source>
        <dbReference type="PROSITE" id="PS50943"/>
    </source>
</evidence>
<name>A0A1I0F469_9ACTN</name>
<reference evidence="2 3" key="1">
    <citation type="submission" date="2016-10" db="EMBL/GenBank/DDBJ databases">
        <authorList>
            <person name="de Groot N.N."/>
        </authorList>
    </citation>
    <scope>NUCLEOTIDE SEQUENCE [LARGE SCALE GENOMIC DNA]</scope>
    <source>
        <strain evidence="2 3">CGMCC 4.5598</strain>
    </source>
</reference>
<dbReference type="AlphaFoldDB" id="A0A1I0F469"/>
<dbReference type="Pfam" id="PF13560">
    <property type="entry name" value="HTH_31"/>
    <property type="match status" value="1"/>
</dbReference>
<feature type="domain" description="HTH cro/C1-type" evidence="1">
    <location>
        <begin position="27"/>
        <end position="81"/>
    </location>
</feature>
<dbReference type="GO" id="GO:0003677">
    <property type="term" value="F:DNA binding"/>
    <property type="evidence" value="ECO:0007669"/>
    <property type="project" value="InterPro"/>
</dbReference>
<keyword evidence="3" id="KW-1185">Reference proteome</keyword>
<dbReference type="Gene3D" id="1.10.260.40">
    <property type="entry name" value="lambda repressor-like DNA-binding domains"/>
    <property type="match status" value="1"/>
</dbReference>
<dbReference type="CDD" id="cd00093">
    <property type="entry name" value="HTH_XRE"/>
    <property type="match status" value="1"/>
</dbReference>
<organism evidence="2 3">
    <name type="scientific">Nonomuraea wenchangensis</name>
    <dbReference type="NCBI Taxonomy" id="568860"/>
    <lineage>
        <taxon>Bacteria</taxon>
        <taxon>Bacillati</taxon>
        <taxon>Actinomycetota</taxon>
        <taxon>Actinomycetes</taxon>
        <taxon>Streptosporangiales</taxon>
        <taxon>Streptosporangiaceae</taxon>
        <taxon>Nonomuraea</taxon>
    </lineage>
</organism>
<gene>
    <name evidence="2" type="ORF">SAMN05421811_103314</name>
</gene>
<dbReference type="PROSITE" id="PS50943">
    <property type="entry name" value="HTH_CROC1"/>
    <property type="match status" value="1"/>
</dbReference>
<dbReference type="Proteomes" id="UP000199361">
    <property type="component" value="Unassembled WGS sequence"/>
</dbReference>
<dbReference type="EMBL" id="FOHX01000003">
    <property type="protein sequence ID" value="SET52619.1"/>
    <property type="molecule type" value="Genomic_DNA"/>
</dbReference>
<evidence type="ECO:0000313" key="2">
    <source>
        <dbReference type="EMBL" id="SET52619.1"/>
    </source>
</evidence>
<dbReference type="InterPro" id="IPR010982">
    <property type="entry name" value="Lambda_DNA-bd_dom_sf"/>
</dbReference>
<dbReference type="SUPFAM" id="SSF47413">
    <property type="entry name" value="lambda repressor-like DNA-binding domains"/>
    <property type="match status" value="1"/>
</dbReference>
<sequence length="194" mass="21553">MSQVACYGACVHTSQSEWNADLLRTTLQEIRDRAGLTHADIGKLAGRDRTTASKWLHGKHQPDVEAVTRLTTALRASHPELGDLIDQFMQAAGYQVHASTDALIPPPHRIVEALREQARSRNQSLGELLVGEGLAHPDELIVPDALPPDPTIEEINASDISDETKATLIRLHLENRARRFEQERLKRAKPDGRN</sequence>
<protein>
    <submittedName>
        <fullName evidence="2">Helix-turn-helix domain-containing protein</fullName>
    </submittedName>
</protein>
<proteinExistence type="predicted"/>
<accession>A0A1I0F469</accession>
<evidence type="ECO:0000313" key="3">
    <source>
        <dbReference type="Proteomes" id="UP000199361"/>
    </source>
</evidence>
<dbReference type="SMART" id="SM00530">
    <property type="entry name" value="HTH_XRE"/>
    <property type="match status" value="1"/>
</dbReference>
<dbReference type="STRING" id="568860.SAMN05421811_103314"/>
<dbReference type="InterPro" id="IPR001387">
    <property type="entry name" value="Cro/C1-type_HTH"/>
</dbReference>